<dbReference type="SUPFAM" id="SSF53300">
    <property type="entry name" value="vWA-like"/>
    <property type="match status" value="1"/>
</dbReference>
<dbReference type="Pfam" id="PF00092">
    <property type="entry name" value="VWA"/>
    <property type="match status" value="1"/>
</dbReference>
<dbReference type="SMART" id="SM00327">
    <property type="entry name" value="VWA"/>
    <property type="match status" value="1"/>
</dbReference>
<evidence type="ECO:0000313" key="3">
    <source>
        <dbReference type="EMBL" id="TXD87369.1"/>
    </source>
</evidence>
<dbReference type="InterPro" id="IPR026444">
    <property type="entry name" value="Secre_tail"/>
</dbReference>
<keyword evidence="1" id="KW-0732">Signal</keyword>
<dbReference type="Pfam" id="PF18962">
    <property type="entry name" value="Por_Secre_tail"/>
    <property type="match status" value="1"/>
</dbReference>
<dbReference type="InterPro" id="IPR025592">
    <property type="entry name" value="DUF4347"/>
</dbReference>
<dbReference type="EMBL" id="VORO01000025">
    <property type="protein sequence ID" value="TXD87369.1"/>
    <property type="molecule type" value="Genomic_DNA"/>
</dbReference>
<keyword evidence="4" id="KW-1185">Reference proteome</keyword>
<dbReference type="InterPro" id="IPR011043">
    <property type="entry name" value="Gal_Oxase/kelch_b-propeller"/>
</dbReference>
<dbReference type="InterPro" id="IPR013517">
    <property type="entry name" value="FG-GAP"/>
</dbReference>
<comment type="caution">
    <text evidence="3">The sequence shown here is derived from an EMBL/GenBank/DDBJ whole genome shotgun (WGS) entry which is preliminary data.</text>
</comment>
<dbReference type="Proteomes" id="UP000321578">
    <property type="component" value="Unassembled WGS sequence"/>
</dbReference>
<reference evidence="3 4" key="1">
    <citation type="submission" date="2019-08" db="EMBL/GenBank/DDBJ databases">
        <title>Genomes of Subsaximicrobium wynnwilliamsii strains.</title>
        <authorList>
            <person name="Bowman J.P."/>
        </authorList>
    </citation>
    <scope>NUCLEOTIDE SEQUENCE [LARGE SCALE GENOMIC DNA]</scope>
    <source>
        <strain evidence="3 4">2-80-2</strain>
    </source>
</reference>
<dbReference type="CDD" id="cd00198">
    <property type="entry name" value="vWFA"/>
    <property type="match status" value="1"/>
</dbReference>
<dbReference type="Pfam" id="PF14312">
    <property type="entry name" value="FG-GAP_2"/>
    <property type="match status" value="1"/>
</dbReference>
<sequence length="1574" mass="163969">MKHLTTLKLIGFLILLLITSPVIHAHSLLSDDPLLDTKDDITSSIDPSVNVFIDKDVLQAEALLNTTLNHDDGVFHLFTHGKPGQLLIDGQWLQKEEIVSFINSKFNFPLGENSEGQRGLNIYGCNFAQGEKGQKAVAYLEKQLGITIAASTNVTGKDGDWQLESGTPTQLKALQNYAYNLQISCPNGLDVHIANDVSGSVNSTEFSQAKDFIAQLGASFDNDFGTLNTQSRISISNWSAGSNRFVEYDFPSAGQNYTTSIADILSYSSSSRPFGGQTDVYTALLRANEWVRQNPVSDRDVPKVIVLLTDASCSQVANNISSLATQIKNQGIYIVVLAIDDAASCTALQGINVASAGGYFSANNYNTLQQDAITFIQNIATASCDNGGPAFFDLTVSLSDFVITDCNTTAVASANYTVSNISSGDDFNANLQVSFYNGDPTQPETQYIFTDNAGTQNLANGMGTYSSTVNSDALINTSTLYAVVNFDGSLPGNAVPLSLSDLSNQINVANEGRTFNNISTPVTRDDGAGCQPFSTIDVQVSNSGVGCDDEVIYTLQICNTGTADALMSPSDIIPYAPAGFSLSSSTLIGTDPFDNLTGITASQLGQDIDGEALGDGSGASVSMSADGTTVAIGASANDVNGSNSGHVRAYHLSGGTWNQRGQDIDGEAAFDSSGFSVSMSADGNTVAIGAIGTDGNGSNSGHVRLYDWSGTAWIQRGLDIDGEAAGDSSGFSVSMTSDGNTLAIGARNNDGNTGIDTDNRGHVRIYDWAGGSWNQRGLDIDGEAAGDESGWSVSMSVDGNTVAIGATDNDSNGSKSGHVRIYDWSGTAWTQRGLDIDGENSNDESGWSVSISADGNTVAIGAIDNDGGGGSSGHVRVYEWSGTAWTQRGLDIDGEDNDDESGYSVSMSADGNTVATGAHRNDGNAFRAGHVRVYDWSGGSWTQRGLDIDGEAFGDYSGRSVSMSADGNTVAIGAPSNDGNGTSSGHVRVYSYGSGAEILPASTCATYEYTYNITGVAATAGTPYDYSLAVNASAQSGNDPVTFTPNTNFSADGNTGLNGFDGAVNNTDDLTYDGVTTPCTAGDQIAVSVSMTGDGSCPGSFSTATVTVENTSGTTISHALLTLDLSGTDAFYNGEPYNFTNGMVLEEPNIFDPAYPAVPNALSNQTGSQQLAIFALPDGTSTFELDVAVGTSVIDLSATIAQIPTNLNAGGSAIGSAGIAPAVEPSISGTPPGDVTTAATTIALSGYAATNATSVSWTSGSNGSFANASTASTTYTINDQDRAYGFVELSLEALSSGGCSTLTSFRVNITGGTYDYGDAQSSFDSGETQLPVAGAALISNDVFLGTIPADAEAAAQPTADATGDGADEDGLQTLTFGNFQPGNLYTLSVDATNNSAALAYLHAYIDWNDDGDFIGDEGEKSLLVNVPAGSGAATYEVNFIIPSNGAAFTSSTIVRLRLSSDEFAAGRSYGAAANGEIEDFLIDETLSVENLEAKGISIYPNPASDFLIIDFGQNAGRFNTVELYDITGRLMSKTSLKENPLDKVQVRIDQLNAGIYLLNLSSKEDQFSQRVIIR</sequence>
<dbReference type="OrthoDB" id="1403372at2"/>
<dbReference type="InterPro" id="IPR045474">
    <property type="entry name" value="GEVED"/>
</dbReference>
<dbReference type="PANTHER" id="PTHR36220:SF1">
    <property type="entry name" value="GAMMA TUBULIN COMPLEX COMPONENT C-TERMINAL DOMAIN-CONTAINING PROTEIN"/>
    <property type="match status" value="1"/>
</dbReference>
<dbReference type="Pfam" id="PF20009">
    <property type="entry name" value="GEVED"/>
    <property type="match status" value="1"/>
</dbReference>
<protein>
    <submittedName>
        <fullName evidence="3">DUF4347 domain-containing protein</fullName>
    </submittedName>
</protein>
<dbReference type="PANTHER" id="PTHR36220">
    <property type="entry name" value="UNNAMED PRODUCT"/>
    <property type="match status" value="1"/>
</dbReference>
<organism evidence="3 4">
    <name type="scientific">Subsaximicrobium wynnwilliamsii</name>
    <dbReference type="NCBI Taxonomy" id="291179"/>
    <lineage>
        <taxon>Bacteria</taxon>
        <taxon>Pseudomonadati</taxon>
        <taxon>Bacteroidota</taxon>
        <taxon>Flavobacteriia</taxon>
        <taxon>Flavobacteriales</taxon>
        <taxon>Flavobacteriaceae</taxon>
        <taxon>Subsaximicrobium</taxon>
    </lineage>
</organism>
<dbReference type="Pfam" id="PF14252">
    <property type="entry name" value="DUF4347"/>
    <property type="match status" value="1"/>
</dbReference>
<dbReference type="RefSeq" id="WP_147087928.1">
    <property type="nucleotide sequence ID" value="NZ_VORM01000007.1"/>
</dbReference>
<dbReference type="Gene3D" id="3.40.50.410">
    <property type="entry name" value="von Willebrand factor, type A domain"/>
    <property type="match status" value="1"/>
</dbReference>
<dbReference type="NCBIfam" id="TIGR04183">
    <property type="entry name" value="Por_Secre_tail"/>
    <property type="match status" value="1"/>
</dbReference>
<proteinExistence type="predicted"/>
<evidence type="ECO:0000313" key="4">
    <source>
        <dbReference type="Proteomes" id="UP000321578"/>
    </source>
</evidence>
<evidence type="ECO:0000259" key="2">
    <source>
        <dbReference type="PROSITE" id="PS50234"/>
    </source>
</evidence>
<dbReference type="InterPro" id="IPR002035">
    <property type="entry name" value="VWF_A"/>
</dbReference>
<dbReference type="InterPro" id="IPR036465">
    <property type="entry name" value="vWFA_dom_sf"/>
</dbReference>
<dbReference type="SUPFAM" id="SSF50965">
    <property type="entry name" value="Galactose oxidase, central domain"/>
    <property type="match status" value="1"/>
</dbReference>
<gene>
    <name evidence="3" type="ORF">ESY86_17000</name>
</gene>
<dbReference type="PROSITE" id="PS50234">
    <property type="entry name" value="VWFA"/>
    <property type="match status" value="1"/>
</dbReference>
<name>A0A5C6ZE35_9FLAO</name>
<feature type="domain" description="VWFA" evidence="2">
    <location>
        <begin position="190"/>
        <end position="379"/>
    </location>
</feature>
<evidence type="ECO:0000256" key="1">
    <source>
        <dbReference type="ARBA" id="ARBA00022729"/>
    </source>
</evidence>
<accession>A0A5C6ZE35</accession>